<keyword evidence="3" id="KW-1185">Reference proteome</keyword>
<organism evidence="2 3">
    <name type="scientific">Photobacterium marinum</name>
    <dbReference type="NCBI Taxonomy" id="1056511"/>
    <lineage>
        <taxon>Bacteria</taxon>
        <taxon>Pseudomonadati</taxon>
        <taxon>Pseudomonadota</taxon>
        <taxon>Gammaproteobacteria</taxon>
        <taxon>Vibrionales</taxon>
        <taxon>Vibrionaceae</taxon>
        <taxon>Photobacterium</taxon>
    </lineage>
</organism>
<evidence type="ECO:0000256" key="1">
    <source>
        <dbReference type="SAM" id="Phobius"/>
    </source>
</evidence>
<proteinExistence type="predicted"/>
<gene>
    <name evidence="2" type="ORF">C942_02567</name>
</gene>
<dbReference type="AlphaFoldDB" id="L8J876"/>
<keyword evidence="1" id="KW-0812">Transmembrane</keyword>
<comment type="caution">
    <text evidence="2">The sequence shown here is derived from an EMBL/GenBank/DDBJ whole genome shotgun (WGS) entry which is preliminary data.</text>
</comment>
<evidence type="ECO:0000313" key="3">
    <source>
        <dbReference type="Proteomes" id="UP000011134"/>
    </source>
</evidence>
<name>L8J876_9GAMM</name>
<feature type="transmembrane region" description="Helical" evidence="1">
    <location>
        <begin position="27"/>
        <end position="50"/>
    </location>
</feature>
<dbReference type="EMBL" id="AMZO01000028">
    <property type="protein sequence ID" value="ELR64388.1"/>
    <property type="molecule type" value="Genomic_DNA"/>
</dbReference>
<reference evidence="2 3" key="1">
    <citation type="submission" date="2012-12" db="EMBL/GenBank/DDBJ databases">
        <title>Genome Assembly of Photobacterium sp. AK15.</title>
        <authorList>
            <person name="Khatri I."/>
            <person name="Vaidya B."/>
            <person name="Srinivas T.N.R."/>
            <person name="Subramanian S."/>
            <person name="Pinnaka A."/>
        </authorList>
    </citation>
    <scope>NUCLEOTIDE SEQUENCE [LARGE SCALE GENOMIC DNA]</scope>
    <source>
        <strain evidence="2 3">AK15</strain>
    </source>
</reference>
<evidence type="ECO:0000313" key="2">
    <source>
        <dbReference type="EMBL" id="ELR64388.1"/>
    </source>
</evidence>
<protein>
    <submittedName>
        <fullName evidence="2">Uncharacterized protein</fullName>
    </submittedName>
</protein>
<dbReference type="PATRIC" id="fig|1056511.3.peg.3641"/>
<keyword evidence="1" id="KW-0472">Membrane</keyword>
<accession>L8J876</accession>
<sequence>MRIVIVDLSFAHLKLEMHATLKHFDGFSVSLLFGFLNKCLFLLVISSLAFQ</sequence>
<dbReference type="Proteomes" id="UP000011134">
    <property type="component" value="Unassembled WGS sequence"/>
</dbReference>
<keyword evidence="1" id="KW-1133">Transmembrane helix</keyword>